<organism evidence="1">
    <name type="scientific">Candidatus Phytoplasma tritici</name>
    <dbReference type="NCBI Taxonomy" id="321961"/>
    <lineage>
        <taxon>Bacteria</taxon>
        <taxon>Bacillati</taxon>
        <taxon>Mycoplasmatota</taxon>
        <taxon>Mollicutes</taxon>
        <taxon>Acholeplasmatales</taxon>
        <taxon>Acholeplasmataceae</taxon>
        <taxon>Candidatus Phytoplasma</taxon>
        <taxon>16SrI (Aster yellows group)</taxon>
    </lineage>
</organism>
<accession>K7W4U5</accession>
<name>K7W4U5_9MOLU</name>
<dbReference type="AlphaFoldDB" id="K7W4U5"/>
<sequence length="53" mass="6407">MWALQNKNDPTYMSSDKHIHRVINNFNIYFISKLNNNIFCQMNTLILYQKTIN</sequence>
<geneLocation type="plasmid" evidence="1">
    <name>pWBD3</name>
</geneLocation>
<protein>
    <submittedName>
        <fullName evidence="1">Uncharacterized protein</fullName>
    </submittedName>
</protein>
<proteinExistence type="predicted"/>
<reference evidence="1" key="1">
    <citation type="submission" date="2012-09" db="EMBL/GenBank/DDBJ databases">
        <title>Sequence analysis and quantification of three plasmids from wheat blue dwarf phytoplasma.</title>
        <authorList>
            <person name="Chen W."/>
            <person name="Li Y."/>
            <person name="Wu Y.F."/>
        </authorList>
    </citation>
    <scope>NUCLEOTIDE SEQUENCE</scope>
    <source>
        <plasmid evidence="1">pWBD3</plasmid>
    </source>
</reference>
<evidence type="ECO:0000313" key="1">
    <source>
        <dbReference type="EMBL" id="AFW98268.1"/>
    </source>
</evidence>
<dbReference type="EMBL" id="JX668989">
    <property type="protein sequence ID" value="AFW98268.1"/>
    <property type="molecule type" value="Genomic_DNA"/>
</dbReference>
<keyword evidence="1" id="KW-0614">Plasmid</keyword>